<dbReference type="RefSeq" id="XP_033573033.1">
    <property type="nucleotide sequence ID" value="XM_033725887.1"/>
</dbReference>
<dbReference type="AlphaFoldDB" id="A0A6A6YBS9"/>
<feature type="region of interest" description="Disordered" evidence="1">
    <location>
        <begin position="279"/>
        <end position="316"/>
    </location>
</feature>
<gene>
    <name evidence="2 4" type="ORF">BDZ99DRAFT_524297</name>
</gene>
<dbReference type="GeneID" id="54466780"/>
<evidence type="ECO:0000313" key="2">
    <source>
        <dbReference type="EMBL" id="KAF2806069.1"/>
    </source>
</evidence>
<reference evidence="4" key="2">
    <citation type="submission" date="2020-04" db="EMBL/GenBank/DDBJ databases">
        <authorList>
            <consortium name="NCBI Genome Project"/>
        </authorList>
    </citation>
    <scope>NUCLEOTIDE SEQUENCE</scope>
    <source>
        <strain evidence="4">CBS 304.34</strain>
    </source>
</reference>
<dbReference type="EMBL" id="MU003708">
    <property type="protein sequence ID" value="KAF2806069.1"/>
    <property type="molecule type" value="Genomic_DNA"/>
</dbReference>
<dbReference type="Proteomes" id="UP000504636">
    <property type="component" value="Unplaced"/>
</dbReference>
<evidence type="ECO:0000256" key="1">
    <source>
        <dbReference type="SAM" id="MobiDB-lite"/>
    </source>
</evidence>
<reference evidence="4" key="3">
    <citation type="submission" date="2025-04" db="UniProtKB">
        <authorList>
            <consortium name="RefSeq"/>
        </authorList>
    </citation>
    <scope>IDENTIFICATION</scope>
    <source>
        <strain evidence="4">CBS 304.34</strain>
    </source>
</reference>
<evidence type="ECO:0000313" key="4">
    <source>
        <dbReference type="RefSeq" id="XP_033573033.1"/>
    </source>
</evidence>
<organism evidence="2">
    <name type="scientific">Mytilinidion resinicola</name>
    <dbReference type="NCBI Taxonomy" id="574789"/>
    <lineage>
        <taxon>Eukaryota</taxon>
        <taxon>Fungi</taxon>
        <taxon>Dikarya</taxon>
        <taxon>Ascomycota</taxon>
        <taxon>Pezizomycotina</taxon>
        <taxon>Dothideomycetes</taxon>
        <taxon>Pleosporomycetidae</taxon>
        <taxon>Mytilinidiales</taxon>
        <taxon>Mytilinidiaceae</taxon>
        <taxon>Mytilinidion</taxon>
    </lineage>
</organism>
<feature type="compositionally biased region" description="Basic and acidic residues" evidence="1">
    <location>
        <begin position="279"/>
        <end position="305"/>
    </location>
</feature>
<name>A0A6A6YBS9_9PEZI</name>
<reference evidence="2 4" key="1">
    <citation type="journal article" date="2020" name="Stud. Mycol.">
        <title>101 Dothideomycetes genomes: a test case for predicting lifestyles and emergence of pathogens.</title>
        <authorList>
            <person name="Haridas S."/>
            <person name="Albert R."/>
            <person name="Binder M."/>
            <person name="Bloem J."/>
            <person name="Labutti K."/>
            <person name="Salamov A."/>
            <person name="Andreopoulos B."/>
            <person name="Baker S."/>
            <person name="Barry K."/>
            <person name="Bills G."/>
            <person name="Bluhm B."/>
            <person name="Cannon C."/>
            <person name="Castanera R."/>
            <person name="Culley D."/>
            <person name="Daum C."/>
            <person name="Ezra D."/>
            <person name="Gonzalez J."/>
            <person name="Henrissat B."/>
            <person name="Kuo A."/>
            <person name="Liang C."/>
            <person name="Lipzen A."/>
            <person name="Lutzoni F."/>
            <person name="Magnuson J."/>
            <person name="Mondo S."/>
            <person name="Nolan M."/>
            <person name="Ohm R."/>
            <person name="Pangilinan J."/>
            <person name="Park H.-J."/>
            <person name="Ramirez L."/>
            <person name="Alfaro M."/>
            <person name="Sun H."/>
            <person name="Tritt A."/>
            <person name="Yoshinaga Y."/>
            <person name="Zwiers L.-H."/>
            <person name="Turgeon B."/>
            <person name="Goodwin S."/>
            <person name="Spatafora J."/>
            <person name="Crous P."/>
            <person name="Grigoriev I."/>
        </authorList>
    </citation>
    <scope>NUCLEOTIDE SEQUENCE</scope>
    <source>
        <strain evidence="2 4">CBS 304.34</strain>
    </source>
</reference>
<accession>A0A6A6YBS9</accession>
<sequence>MPTATLLTLPAELRQQIITLTISATITDAAYHISTPLSSICRTLRADAAAALPLWLPAHNSPSAVISRPITTPVSSHPFASLSRLLAARATHRTSGRAWPGIAALTLRVFEPAPCRPTGVARLTRSVRCLGPLPTSVRRVAFDLALDARSLAGLAAKSARGQREWWCKVFGALARGVAANRGVVEENQGVEENRGVEFEVLGRLPESQETAMVGLAPKTTHSYRGFLQRYGSVEEGLFEEFLGGVGERRERLRREEEVEGQRREEARRLKREVRKRMWEVKKRKRGKDDGDQSLEGTKRQKKDWGGFDGVADALLF</sequence>
<proteinExistence type="predicted"/>
<evidence type="ECO:0000313" key="3">
    <source>
        <dbReference type="Proteomes" id="UP000504636"/>
    </source>
</evidence>
<protein>
    <submittedName>
        <fullName evidence="2 4">Uncharacterized protein</fullName>
    </submittedName>
</protein>
<keyword evidence="3" id="KW-1185">Reference proteome</keyword>